<protein>
    <submittedName>
        <fullName evidence="1">Uncharacterized protein</fullName>
    </submittedName>
</protein>
<proteinExistence type="predicted"/>
<accession>B6AG48</accession>
<organism evidence="1 2">
    <name type="scientific">Cryptosporidium muris (strain RN66)</name>
    <dbReference type="NCBI Taxonomy" id="441375"/>
    <lineage>
        <taxon>Eukaryota</taxon>
        <taxon>Sar</taxon>
        <taxon>Alveolata</taxon>
        <taxon>Apicomplexa</taxon>
        <taxon>Conoidasida</taxon>
        <taxon>Coccidia</taxon>
        <taxon>Eucoccidiorida</taxon>
        <taxon>Eimeriorina</taxon>
        <taxon>Cryptosporidiidae</taxon>
        <taxon>Cryptosporidium</taxon>
    </lineage>
</organism>
<name>B6AG48_CRYMR</name>
<dbReference type="VEuPathDB" id="CryptoDB:CMU_000590"/>
<dbReference type="EMBL" id="DS989732">
    <property type="protein sequence ID" value="EEA07189.1"/>
    <property type="molecule type" value="Genomic_DNA"/>
</dbReference>
<dbReference type="RefSeq" id="XP_002141538.1">
    <property type="nucleotide sequence ID" value="XM_002141502.1"/>
</dbReference>
<dbReference type="OMA" id="INLPREF"/>
<dbReference type="OrthoDB" id="343087at2759"/>
<evidence type="ECO:0000313" key="2">
    <source>
        <dbReference type="Proteomes" id="UP000001460"/>
    </source>
</evidence>
<evidence type="ECO:0000313" key="1">
    <source>
        <dbReference type="EMBL" id="EEA07189.1"/>
    </source>
</evidence>
<dbReference type="Proteomes" id="UP000001460">
    <property type="component" value="Unassembled WGS sequence"/>
</dbReference>
<reference evidence="1" key="1">
    <citation type="submission" date="2008-06" db="EMBL/GenBank/DDBJ databases">
        <authorList>
            <person name="Lorenzi H."/>
            <person name="Inman J."/>
            <person name="Miller J."/>
            <person name="Schobel S."/>
            <person name="Amedeo P."/>
            <person name="Caler E.V."/>
            <person name="da Silva J."/>
        </authorList>
    </citation>
    <scope>NUCLEOTIDE SEQUENCE [LARGE SCALE GENOMIC DNA]</scope>
    <source>
        <strain evidence="1">RN66</strain>
    </source>
</reference>
<dbReference type="GeneID" id="6996611"/>
<dbReference type="AlphaFoldDB" id="B6AG48"/>
<keyword evidence="2" id="KW-1185">Reference proteome</keyword>
<sequence length="329" mass="37512">MSSKVSSHSKSLKNKINSQVYDYFRKSLQVTSTNLSDTNLPFPYKHEMLSGLNIFSALISDPDIINVPIPLDVIIGYYPNIFDNIYKNTINILPRHDTGFSIDLMNSEAYNIDWNRLDRGSGVNRDDIDIEDLLLVDNESSRIFNHIVQHRREVSSEIVEENNESSSVSELDIPRSSTNEPILVHPNKPNVTADFILPIIPHISANTPELFQVTLDSDINEGDCILELADKWTFPTTRFSLYKKDQESTYSYDRDYSCQLPRENYVSYIINLPREFLKGDSVDKKVGALDRPVAHIMATKAPKLLLRKVSSTKKNITLQVKDNSLENQT</sequence>
<gene>
    <name evidence="1" type="ORF">CMU_000590</name>
</gene>